<gene>
    <name evidence="3" type="ORF">HCN44_000082</name>
</gene>
<sequence>MNQSLIFFILFFILKLKFQSALDIELAENNYNVYTDFEDKIWLLKSKSYEKVIGICNVTHISPEGINNYSISINETDNEFLQMDNSSCTFEILNASSMHLGKWIFTADNENISKSVTVYEKKEVKPLPSEVLFVNQNDYITFKINKSDIFKKCYDKQECLTYSQENTFDLKNVDCHLEKLNSNIELDMKNIKNEDYENIGLCEIKMLAKPDKIGTWLLTVNNNYTKIYAYVKIIIGIKLYWEINSRQVLKLNVDNYKRNQESCELINPNNELIKLNSNHCEYKIRKVNYNHNGNWTGRFLPKSLITISEEKKFIIKVFENQKSVQATLQETFKIECTVLARLNNCSIQSPNGTLFPATIAGTKMDICRLTIHFAHDSHSGIWTCHFNLFEGLQLKSNVTIIVEEPSNFFYIIGLMVLIFIIILSILIILRLINKRN</sequence>
<dbReference type="Proteomes" id="UP000639338">
    <property type="component" value="Unassembled WGS sequence"/>
</dbReference>
<feature type="transmembrane region" description="Helical" evidence="1">
    <location>
        <begin position="408"/>
        <end position="432"/>
    </location>
</feature>
<dbReference type="EMBL" id="JACMRX010000004">
    <property type="protein sequence ID" value="KAF7990277.1"/>
    <property type="molecule type" value="Genomic_DNA"/>
</dbReference>
<protein>
    <submittedName>
        <fullName evidence="3">Uncharacterized protein</fullName>
    </submittedName>
</protein>
<comment type="caution">
    <text evidence="3">The sequence shown here is derived from an EMBL/GenBank/DDBJ whole genome shotgun (WGS) entry which is preliminary data.</text>
</comment>
<keyword evidence="1" id="KW-0472">Membrane</keyword>
<evidence type="ECO:0000313" key="4">
    <source>
        <dbReference type="Proteomes" id="UP000639338"/>
    </source>
</evidence>
<organism evidence="3 4">
    <name type="scientific">Aphidius gifuensis</name>
    <name type="common">Parasitoid wasp</name>
    <dbReference type="NCBI Taxonomy" id="684658"/>
    <lineage>
        <taxon>Eukaryota</taxon>
        <taxon>Metazoa</taxon>
        <taxon>Ecdysozoa</taxon>
        <taxon>Arthropoda</taxon>
        <taxon>Hexapoda</taxon>
        <taxon>Insecta</taxon>
        <taxon>Pterygota</taxon>
        <taxon>Neoptera</taxon>
        <taxon>Endopterygota</taxon>
        <taxon>Hymenoptera</taxon>
        <taxon>Apocrita</taxon>
        <taxon>Ichneumonoidea</taxon>
        <taxon>Braconidae</taxon>
        <taxon>Aphidiinae</taxon>
        <taxon>Aphidius</taxon>
    </lineage>
</organism>
<keyword evidence="2" id="KW-0732">Signal</keyword>
<dbReference type="AlphaFoldDB" id="A0A834XRC8"/>
<proteinExistence type="predicted"/>
<evidence type="ECO:0000256" key="2">
    <source>
        <dbReference type="SAM" id="SignalP"/>
    </source>
</evidence>
<name>A0A834XRC8_APHGI</name>
<reference evidence="3 4" key="1">
    <citation type="submission" date="2020-08" db="EMBL/GenBank/DDBJ databases">
        <title>Aphidius gifuensis genome sequencing and assembly.</title>
        <authorList>
            <person name="Du Z."/>
        </authorList>
    </citation>
    <scope>NUCLEOTIDE SEQUENCE [LARGE SCALE GENOMIC DNA]</scope>
    <source>
        <strain evidence="3">YNYX2018</strain>
        <tissue evidence="3">Adults</tissue>
    </source>
</reference>
<keyword evidence="1" id="KW-0812">Transmembrane</keyword>
<feature type="signal peptide" evidence="2">
    <location>
        <begin position="1"/>
        <end position="21"/>
    </location>
</feature>
<evidence type="ECO:0000256" key="1">
    <source>
        <dbReference type="SAM" id="Phobius"/>
    </source>
</evidence>
<evidence type="ECO:0000313" key="3">
    <source>
        <dbReference type="EMBL" id="KAF7990277.1"/>
    </source>
</evidence>
<keyword evidence="4" id="KW-1185">Reference proteome</keyword>
<feature type="chain" id="PRO_5032899351" evidence="2">
    <location>
        <begin position="22"/>
        <end position="436"/>
    </location>
</feature>
<accession>A0A834XRC8</accession>
<keyword evidence="1" id="KW-1133">Transmembrane helix</keyword>